<reference evidence="1" key="1">
    <citation type="journal article" date="2021" name="PeerJ">
        <title>Extensive microbial diversity within the chicken gut microbiome revealed by metagenomics and culture.</title>
        <authorList>
            <person name="Gilroy R."/>
            <person name="Ravi A."/>
            <person name="Getino M."/>
            <person name="Pursley I."/>
            <person name="Horton D.L."/>
            <person name="Alikhan N.F."/>
            <person name="Baker D."/>
            <person name="Gharbi K."/>
            <person name="Hall N."/>
            <person name="Watson M."/>
            <person name="Adriaenssens E.M."/>
            <person name="Foster-Nyarko E."/>
            <person name="Jarju S."/>
            <person name="Secka A."/>
            <person name="Antonio M."/>
            <person name="Oren A."/>
            <person name="Chaudhuri R.R."/>
            <person name="La Ragione R."/>
            <person name="Hildebrand F."/>
            <person name="Pallen M.J."/>
        </authorList>
    </citation>
    <scope>NUCLEOTIDE SEQUENCE</scope>
    <source>
        <strain evidence="1">ChiGjej4B4-7305</strain>
    </source>
</reference>
<comment type="caution">
    <text evidence="1">The sequence shown here is derived from an EMBL/GenBank/DDBJ whole genome shotgun (WGS) entry which is preliminary data.</text>
</comment>
<gene>
    <name evidence="1" type="ORF">H9815_07890</name>
</gene>
<evidence type="ECO:0000313" key="1">
    <source>
        <dbReference type="EMBL" id="HIZ35685.1"/>
    </source>
</evidence>
<dbReference type="Proteomes" id="UP000824037">
    <property type="component" value="Unassembled WGS sequence"/>
</dbReference>
<reference evidence="1" key="2">
    <citation type="submission" date="2021-04" db="EMBL/GenBank/DDBJ databases">
        <authorList>
            <person name="Gilroy R."/>
        </authorList>
    </citation>
    <scope>NUCLEOTIDE SEQUENCE</scope>
    <source>
        <strain evidence="1">ChiGjej4B4-7305</strain>
    </source>
</reference>
<dbReference type="EMBL" id="DXBY01000135">
    <property type="protein sequence ID" value="HIZ35685.1"/>
    <property type="molecule type" value="Genomic_DNA"/>
</dbReference>
<proteinExistence type="predicted"/>
<sequence>MAEDSTLLRAVRTLNPVPVEEIPASDSLREEIRARIDAEAETVPTADVVPRPIPRPTRRILAGAAAAVLLLVGVFTLSPQNSPEAYASWTATPTELAPAALEDLAELCPPNEIPLGQEMVEVTPTIAEQRGEYRMMLSVADAGYQWCFVMPDPEAEGGIQRGAEGVAWPPGQSIEPEGPGAVTFLESGTQEPFPDLGPLTMAVGTAGSDVTSVRVGTADGSFADATVADGWWIVWFPGEVEFAGSLTVTTAGGEQTEVPAEPDAG</sequence>
<name>A0A9D2EE58_9MICO</name>
<protein>
    <submittedName>
        <fullName evidence="1">Uncharacterized protein</fullName>
    </submittedName>
</protein>
<accession>A0A9D2EE58</accession>
<organism evidence="1 2">
    <name type="scientific">Candidatus Ruania gallistercoris</name>
    <dbReference type="NCBI Taxonomy" id="2838746"/>
    <lineage>
        <taxon>Bacteria</taxon>
        <taxon>Bacillati</taxon>
        <taxon>Actinomycetota</taxon>
        <taxon>Actinomycetes</taxon>
        <taxon>Micrococcales</taxon>
        <taxon>Ruaniaceae</taxon>
        <taxon>Ruania</taxon>
    </lineage>
</organism>
<evidence type="ECO:0000313" key="2">
    <source>
        <dbReference type="Proteomes" id="UP000824037"/>
    </source>
</evidence>
<dbReference type="AlphaFoldDB" id="A0A9D2EE58"/>